<reference evidence="2" key="1">
    <citation type="journal article" date="2019" name="bioRxiv">
        <title>The Genome of the Zebra Mussel, Dreissena polymorpha: A Resource for Invasive Species Research.</title>
        <authorList>
            <person name="McCartney M.A."/>
            <person name="Auch B."/>
            <person name="Kono T."/>
            <person name="Mallez S."/>
            <person name="Zhang Y."/>
            <person name="Obille A."/>
            <person name="Becker A."/>
            <person name="Abrahante J.E."/>
            <person name="Garbe J."/>
            <person name="Badalamenti J.P."/>
            <person name="Herman A."/>
            <person name="Mangelson H."/>
            <person name="Liachko I."/>
            <person name="Sullivan S."/>
            <person name="Sone E.D."/>
            <person name="Koren S."/>
            <person name="Silverstein K.A.T."/>
            <person name="Beckman K.B."/>
            <person name="Gohl D.M."/>
        </authorList>
    </citation>
    <scope>NUCLEOTIDE SEQUENCE</scope>
    <source>
        <strain evidence="2">Duluth1</strain>
        <tissue evidence="2">Whole animal</tissue>
    </source>
</reference>
<dbReference type="AlphaFoldDB" id="A0A9D4K943"/>
<protein>
    <submittedName>
        <fullName evidence="2">Uncharacterized protein</fullName>
    </submittedName>
</protein>
<name>A0A9D4K943_DREPO</name>
<evidence type="ECO:0000313" key="3">
    <source>
        <dbReference type="Proteomes" id="UP000828390"/>
    </source>
</evidence>
<evidence type="ECO:0000313" key="2">
    <source>
        <dbReference type="EMBL" id="KAH3835430.1"/>
    </source>
</evidence>
<gene>
    <name evidence="2" type="ORF">DPMN_108776</name>
</gene>
<comment type="caution">
    <text evidence="2">The sequence shown here is derived from an EMBL/GenBank/DDBJ whole genome shotgun (WGS) entry which is preliminary data.</text>
</comment>
<feature type="compositionally biased region" description="Polar residues" evidence="1">
    <location>
        <begin position="36"/>
        <end position="47"/>
    </location>
</feature>
<sequence>MSSNSDITELPLSPANNVEAVILNIINEQNNNPDNSGRTDTNPNSTEHFCAMAGLTQR</sequence>
<accession>A0A9D4K943</accession>
<reference evidence="2" key="2">
    <citation type="submission" date="2020-11" db="EMBL/GenBank/DDBJ databases">
        <authorList>
            <person name="McCartney M.A."/>
            <person name="Auch B."/>
            <person name="Kono T."/>
            <person name="Mallez S."/>
            <person name="Becker A."/>
            <person name="Gohl D.M."/>
            <person name="Silverstein K.A.T."/>
            <person name="Koren S."/>
            <person name="Bechman K.B."/>
            <person name="Herman A."/>
            <person name="Abrahante J.E."/>
            <person name="Garbe J."/>
        </authorList>
    </citation>
    <scope>NUCLEOTIDE SEQUENCE</scope>
    <source>
        <strain evidence="2">Duluth1</strain>
        <tissue evidence="2">Whole animal</tissue>
    </source>
</reference>
<keyword evidence="3" id="KW-1185">Reference proteome</keyword>
<evidence type="ECO:0000256" key="1">
    <source>
        <dbReference type="SAM" id="MobiDB-lite"/>
    </source>
</evidence>
<feature type="region of interest" description="Disordered" evidence="1">
    <location>
        <begin position="28"/>
        <end position="47"/>
    </location>
</feature>
<dbReference type="EMBL" id="JAIWYP010000004">
    <property type="protein sequence ID" value="KAH3835430.1"/>
    <property type="molecule type" value="Genomic_DNA"/>
</dbReference>
<organism evidence="2 3">
    <name type="scientific">Dreissena polymorpha</name>
    <name type="common">Zebra mussel</name>
    <name type="synonym">Mytilus polymorpha</name>
    <dbReference type="NCBI Taxonomy" id="45954"/>
    <lineage>
        <taxon>Eukaryota</taxon>
        <taxon>Metazoa</taxon>
        <taxon>Spiralia</taxon>
        <taxon>Lophotrochozoa</taxon>
        <taxon>Mollusca</taxon>
        <taxon>Bivalvia</taxon>
        <taxon>Autobranchia</taxon>
        <taxon>Heteroconchia</taxon>
        <taxon>Euheterodonta</taxon>
        <taxon>Imparidentia</taxon>
        <taxon>Neoheterodontei</taxon>
        <taxon>Myida</taxon>
        <taxon>Dreissenoidea</taxon>
        <taxon>Dreissenidae</taxon>
        <taxon>Dreissena</taxon>
    </lineage>
</organism>
<dbReference type="Proteomes" id="UP000828390">
    <property type="component" value="Unassembled WGS sequence"/>
</dbReference>
<proteinExistence type="predicted"/>